<dbReference type="WBParaSite" id="NBR_0001590001-mRNA-1">
    <property type="protein sequence ID" value="NBR_0001590001-mRNA-1"/>
    <property type="gene ID" value="NBR_0001590001"/>
</dbReference>
<feature type="region of interest" description="Disordered" evidence="1">
    <location>
        <begin position="1"/>
        <end position="23"/>
    </location>
</feature>
<gene>
    <name evidence="3" type="ORF">NBR_LOCUS15901</name>
</gene>
<dbReference type="AlphaFoldDB" id="A0A0N4YGG4"/>
<accession>A0A0N4YGG4</accession>
<dbReference type="EMBL" id="UYSL01021940">
    <property type="protein sequence ID" value="VDL79495.1"/>
    <property type="molecule type" value="Genomic_DNA"/>
</dbReference>
<protein>
    <submittedName>
        <fullName evidence="3 5">Uncharacterized protein</fullName>
    </submittedName>
</protein>
<dbReference type="Proteomes" id="UP000271162">
    <property type="component" value="Unassembled WGS sequence"/>
</dbReference>
<reference evidence="3 4" key="2">
    <citation type="submission" date="2018-11" db="EMBL/GenBank/DDBJ databases">
        <authorList>
            <consortium name="Pathogen Informatics"/>
        </authorList>
    </citation>
    <scope>NUCLEOTIDE SEQUENCE [LARGE SCALE GENOMIC DNA]</scope>
</reference>
<reference evidence="5" key="1">
    <citation type="submission" date="2017-02" db="UniProtKB">
        <authorList>
            <consortium name="WormBaseParasite"/>
        </authorList>
    </citation>
    <scope>IDENTIFICATION</scope>
</reference>
<keyword evidence="4" id="KW-1185">Reference proteome</keyword>
<evidence type="ECO:0000313" key="4">
    <source>
        <dbReference type="Proteomes" id="UP000271162"/>
    </source>
</evidence>
<evidence type="ECO:0000313" key="3">
    <source>
        <dbReference type="EMBL" id="VDL79495.1"/>
    </source>
</evidence>
<name>A0A0N4YGG4_NIPBR</name>
<sequence>MEGSGAQEPAIEDDMATPHGAQDRDKMAVWHLNKCGSSTKVKEDEATIMKDMRVLVLLLIAAILAVQVLETAAYRKNRHRYHRGKYRGIARSYLRWKYNHRYNNNNNDNIN</sequence>
<keyword evidence="2" id="KW-0472">Membrane</keyword>
<evidence type="ECO:0000256" key="2">
    <source>
        <dbReference type="SAM" id="Phobius"/>
    </source>
</evidence>
<organism evidence="5">
    <name type="scientific">Nippostrongylus brasiliensis</name>
    <name type="common">Rat hookworm</name>
    <dbReference type="NCBI Taxonomy" id="27835"/>
    <lineage>
        <taxon>Eukaryota</taxon>
        <taxon>Metazoa</taxon>
        <taxon>Ecdysozoa</taxon>
        <taxon>Nematoda</taxon>
        <taxon>Chromadorea</taxon>
        <taxon>Rhabditida</taxon>
        <taxon>Rhabditina</taxon>
        <taxon>Rhabditomorpha</taxon>
        <taxon>Strongyloidea</taxon>
        <taxon>Heligmosomidae</taxon>
        <taxon>Nippostrongylus</taxon>
    </lineage>
</organism>
<keyword evidence="2" id="KW-0812">Transmembrane</keyword>
<evidence type="ECO:0000256" key="1">
    <source>
        <dbReference type="SAM" id="MobiDB-lite"/>
    </source>
</evidence>
<proteinExistence type="predicted"/>
<evidence type="ECO:0000313" key="5">
    <source>
        <dbReference type="WBParaSite" id="NBR_0001590001-mRNA-1"/>
    </source>
</evidence>
<feature type="transmembrane region" description="Helical" evidence="2">
    <location>
        <begin position="54"/>
        <end position="74"/>
    </location>
</feature>
<keyword evidence="2" id="KW-1133">Transmembrane helix</keyword>